<feature type="binding site" evidence="4">
    <location>
        <begin position="71"/>
        <end position="72"/>
    </location>
    <ligand>
        <name>substrate</name>
    </ligand>
</feature>
<name>A0A143PJ58_LUTPR</name>
<evidence type="ECO:0000256" key="1">
    <source>
        <dbReference type="ARBA" id="ARBA00008532"/>
    </source>
</evidence>
<protein>
    <submittedName>
        <fullName evidence="5">N(G),N(G)-dimethylarginine dimethylaminohydrolase</fullName>
        <ecNumber evidence="5">3.5.3.18</ecNumber>
    </submittedName>
</protein>
<sequence length="260" mass="27509">MPPSVTSFTHAIARRPGDSVIHGLRVVDRGAPDLASLRREHAGYVDTLTRVGVTVEMLEPLESYPDSMFVEDPALVFREAAILLRPGAPSRRGEGAALEPSLRTLFPEVLSLPGEGHADGGDVLLTPEAVYIGLSARTDAGGAAALVRLLGSLGRRVHVVTPPAGVLHLKTACSLVEDHTLLATRALAEAALFPDLDVVVVPEGEEPVANALRVNGAVLIADGFPKTAALLARRGYDVRLLALDQVMKLDAGLSCMSLRW</sequence>
<dbReference type="GO" id="GO:0006525">
    <property type="term" value="P:arginine metabolic process"/>
    <property type="evidence" value="ECO:0007669"/>
    <property type="project" value="TreeGrafter"/>
</dbReference>
<dbReference type="SUPFAM" id="SSF55909">
    <property type="entry name" value="Pentein"/>
    <property type="match status" value="1"/>
</dbReference>
<feature type="binding site" evidence="4">
    <location>
        <position position="91"/>
    </location>
    <ligand>
        <name>substrate</name>
    </ligand>
</feature>
<keyword evidence="6" id="KW-1185">Reference proteome</keyword>
<dbReference type="AlphaFoldDB" id="A0A143PJ58"/>
<dbReference type="PANTHER" id="PTHR12737">
    <property type="entry name" value="DIMETHYLARGININE DIMETHYLAMINOHYDROLASE"/>
    <property type="match status" value="1"/>
</dbReference>
<evidence type="ECO:0000313" key="6">
    <source>
        <dbReference type="Proteomes" id="UP000076079"/>
    </source>
</evidence>
<evidence type="ECO:0000256" key="3">
    <source>
        <dbReference type="PIRSR" id="PIRSR633199-1"/>
    </source>
</evidence>
<feature type="binding site" evidence="4">
    <location>
        <position position="249"/>
    </location>
    <ligand>
        <name>substrate</name>
    </ligand>
</feature>
<proteinExistence type="inferred from homology"/>
<comment type="similarity">
    <text evidence="1">Belongs to the DDAH family.</text>
</comment>
<dbReference type="InterPro" id="IPR033199">
    <property type="entry name" value="DDAH-like"/>
</dbReference>
<keyword evidence="2 5" id="KW-0378">Hydrolase</keyword>
<dbReference type="RefSeq" id="WP_110170138.1">
    <property type="nucleotide sequence ID" value="NZ_CP015136.1"/>
</dbReference>
<dbReference type="GO" id="GO:0000052">
    <property type="term" value="P:citrulline metabolic process"/>
    <property type="evidence" value="ECO:0007669"/>
    <property type="project" value="TreeGrafter"/>
</dbReference>
<dbReference type="OrthoDB" id="9790596at2"/>
<feature type="binding site" evidence="4">
    <location>
        <position position="24"/>
    </location>
    <ligand>
        <name>substrate</name>
    </ligand>
</feature>
<evidence type="ECO:0000256" key="4">
    <source>
        <dbReference type="PIRSR" id="PIRSR633199-2"/>
    </source>
</evidence>
<organism evidence="5 6">
    <name type="scientific">Luteitalea pratensis</name>
    <dbReference type="NCBI Taxonomy" id="1855912"/>
    <lineage>
        <taxon>Bacteria</taxon>
        <taxon>Pseudomonadati</taxon>
        <taxon>Acidobacteriota</taxon>
        <taxon>Vicinamibacteria</taxon>
        <taxon>Vicinamibacterales</taxon>
        <taxon>Vicinamibacteraceae</taxon>
        <taxon>Luteitalea</taxon>
    </lineage>
</organism>
<dbReference type="Proteomes" id="UP000076079">
    <property type="component" value="Chromosome"/>
</dbReference>
<feature type="binding site" evidence="4">
    <location>
        <position position="137"/>
    </location>
    <ligand>
        <name>substrate</name>
    </ligand>
</feature>
<reference evidence="6" key="2">
    <citation type="submission" date="2016-04" db="EMBL/GenBank/DDBJ databases">
        <title>First Complete Genome Sequence of a Subdivision 6 Acidobacterium.</title>
        <authorList>
            <person name="Huang S."/>
            <person name="Vieira S."/>
            <person name="Bunk B."/>
            <person name="Riedel T."/>
            <person name="Sproeer C."/>
            <person name="Overmann J."/>
        </authorList>
    </citation>
    <scope>NUCLEOTIDE SEQUENCE [LARGE SCALE GENOMIC DNA]</scope>
    <source>
        <strain evidence="6">DSM 100886 HEG_-6_39</strain>
    </source>
</reference>
<dbReference type="Gene3D" id="3.75.10.10">
    <property type="entry name" value="L-arginine/glycine Amidinotransferase, Chain A"/>
    <property type="match status" value="1"/>
</dbReference>
<dbReference type="PANTHER" id="PTHR12737:SF9">
    <property type="entry name" value="DIMETHYLARGININASE"/>
    <property type="match status" value="1"/>
</dbReference>
<dbReference type="GO" id="GO:0016597">
    <property type="term" value="F:amino acid binding"/>
    <property type="evidence" value="ECO:0007669"/>
    <property type="project" value="TreeGrafter"/>
</dbReference>
<evidence type="ECO:0000256" key="2">
    <source>
        <dbReference type="ARBA" id="ARBA00022801"/>
    </source>
</evidence>
<dbReference type="EMBL" id="CP015136">
    <property type="protein sequence ID" value="AMY08283.1"/>
    <property type="molecule type" value="Genomic_DNA"/>
</dbReference>
<gene>
    <name evidence="5" type="ORF">LuPra_01477</name>
</gene>
<evidence type="ECO:0000313" key="5">
    <source>
        <dbReference type="EMBL" id="AMY08283.1"/>
    </source>
</evidence>
<accession>A0A143PJ58</accession>
<dbReference type="GO" id="GO:0016403">
    <property type="term" value="F:dimethylargininase activity"/>
    <property type="evidence" value="ECO:0007669"/>
    <property type="project" value="UniProtKB-EC"/>
</dbReference>
<dbReference type="PATRIC" id="fig|1813736.3.peg.1530"/>
<feature type="active site" description="Nucleophile" evidence="3">
    <location>
        <position position="255"/>
    </location>
</feature>
<feature type="binding site" evidence="4">
    <location>
        <position position="66"/>
    </location>
    <ligand>
        <name>substrate</name>
    </ligand>
</feature>
<dbReference type="KEGG" id="abac:LuPra_01477"/>
<dbReference type="EC" id="3.5.3.18" evidence="5"/>
<dbReference type="GO" id="GO:0045429">
    <property type="term" value="P:positive regulation of nitric oxide biosynthetic process"/>
    <property type="evidence" value="ECO:0007669"/>
    <property type="project" value="TreeGrafter"/>
</dbReference>
<dbReference type="STRING" id="1855912.LuPra_01477"/>
<reference evidence="5 6" key="1">
    <citation type="journal article" date="2016" name="Genome Announc.">
        <title>First Complete Genome Sequence of a Subdivision 6 Acidobacterium Strain.</title>
        <authorList>
            <person name="Huang S."/>
            <person name="Vieira S."/>
            <person name="Bunk B."/>
            <person name="Riedel T."/>
            <person name="Sproer C."/>
            <person name="Overmann J."/>
        </authorList>
    </citation>
    <scope>NUCLEOTIDE SEQUENCE [LARGE SCALE GENOMIC DNA]</scope>
    <source>
        <strain evidence="6">DSM 100886 HEG_-6_39</strain>
    </source>
</reference>
<feature type="active site" description="Proton donor" evidence="3">
    <location>
        <position position="168"/>
    </location>
</feature>